<feature type="transmembrane region" description="Helical" evidence="7">
    <location>
        <begin position="42"/>
        <end position="64"/>
    </location>
</feature>
<gene>
    <name evidence="9" type="ORF">B0J13DRAFT_681801</name>
</gene>
<dbReference type="Pfam" id="PF20684">
    <property type="entry name" value="Fung_rhodopsin"/>
    <property type="match status" value="1"/>
</dbReference>
<dbReference type="InterPro" id="IPR052337">
    <property type="entry name" value="SAT4-like"/>
</dbReference>
<accession>A0A9P9I9X0</accession>
<comment type="subcellular location">
    <subcellularLocation>
        <location evidence="1">Membrane</location>
        <topology evidence="1">Multi-pass membrane protein</topology>
    </subcellularLocation>
</comment>
<protein>
    <recommendedName>
        <fullName evidence="8">Rhodopsin domain-containing protein</fullName>
    </recommendedName>
</protein>
<dbReference type="Proteomes" id="UP000717696">
    <property type="component" value="Unassembled WGS sequence"/>
</dbReference>
<dbReference type="EMBL" id="JAGMUU010000046">
    <property type="protein sequence ID" value="KAH7113508.1"/>
    <property type="molecule type" value="Genomic_DNA"/>
</dbReference>
<feature type="region of interest" description="Disordered" evidence="6">
    <location>
        <begin position="281"/>
        <end position="359"/>
    </location>
</feature>
<keyword evidence="3 7" id="KW-1133">Transmembrane helix</keyword>
<feature type="compositionally biased region" description="Polar residues" evidence="6">
    <location>
        <begin position="305"/>
        <end position="326"/>
    </location>
</feature>
<feature type="transmembrane region" description="Helical" evidence="7">
    <location>
        <begin position="12"/>
        <end position="30"/>
    </location>
</feature>
<dbReference type="InterPro" id="IPR049326">
    <property type="entry name" value="Rhodopsin_dom_fungi"/>
</dbReference>
<sequence>MSRISGASVLAAQWFLISIAAGLIMARVYLRLGIMRQSLTPGDSTLCLAWLATVATSSIDIFFFKLGVLNPDVTVGFEDVELGQGDLEMTYKLTWIANITFLLAAYLCKASILLFYFQITSRVFRFPWIAVWFVSVFVVIAFFVSIGVSLFICLPLERQWTIGPDMCSFDAIVTSYFVVWAFHFVSDVLIFIVPFLIIRGLQMRRLQRFGIYFTFGLGLVNLTATLARFFVNLANKFGGSLTQVELMVAIDINFCLIIACLPSLRPYLRLLQGRSLSSYPTPNGPSNIHSEQRTDKGNFRRLRNTRNGGETDNNFQVTGQEGNAPTPSRGKPDANAESHSTGREDVSVGDGSDIELTQV</sequence>
<feature type="transmembrane region" description="Helical" evidence="7">
    <location>
        <begin position="172"/>
        <end position="197"/>
    </location>
</feature>
<comment type="caution">
    <text evidence="9">The sequence shown here is derived from an EMBL/GenBank/DDBJ whole genome shotgun (WGS) entry which is preliminary data.</text>
</comment>
<evidence type="ECO:0000256" key="3">
    <source>
        <dbReference type="ARBA" id="ARBA00022989"/>
    </source>
</evidence>
<dbReference type="PANTHER" id="PTHR33048">
    <property type="entry name" value="PTH11-LIKE INTEGRAL MEMBRANE PROTEIN (AFU_ORTHOLOGUE AFUA_5G11245)"/>
    <property type="match status" value="1"/>
</dbReference>
<keyword evidence="4 7" id="KW-0472">Membrane</keyword>
<feature type="domain" description="Rhodopsin" evidence="8">
    <location>
        <begin position="26"/>
        <end position="269"/>
    </location>
</feature>
<feature type="transmembrane region" description="Helical" evidence="7">
    <location>
        <begin position="209"/>
        <end position="231"/>
    </location>
</feature>
<evidence type="ECO:0000256" key="4">
    <source>
        <dbReference type="ARBA" id="ARBA00023136"/>
    </source>
</evidence>
<feature type="transmembrane region" description="Helical" evidence="7">
    <location>
        <begin position="129"/>
        <end position="152"/>
    </location>
</feature>
<evidence type="ECO:0000256" key="5">
    <source>
        <dbReference type="ARBA" id="ARBA00038359"/>
    </source>
</evidence>
<evidence type="ECO:0000256" key="7">
    <source>
        <dbReference type="SAM" id="Phobius"/>
    </source>
</evidence>
<feature type="transmembrane region" description="Helical" evidence="7">
    <location>
        <begin position="246"/>
        <end position="264"/>
    </location>
</feature>
<reference evidence="9" key="1">
    <citation type="journal article" date="2021" name="Nat. Commun.">
        <title>Genetic determinants of endophytism in the Arabidopsis root mycobiome.</title>
        <authorList>
            <person name="Mesny F."/>
            <person name="Miyauchi S."/>
            <person name="Thiergart T."/>
            <person name="Pickel B."/>
            <person name="Atanasova L."/>
            <person name="Karlsson M."/>
            <person name="Huettel B."/>
            <person name="Barry K.W."/>
            <person name="Haridas S."/>
            <person name="Chen C."/>
            <person name="Bauer D."/>
            <person name="Andreopoulos W."/>
            <person name="Pangilinan J."/>
            <person name="LaButti K."/>
            <person name="Riley R."/>
            <person name="Lipzen A."/>
            <person name="Clum A."/>
            <person name="Drula E."/>
            <person name="Henrissat B."/>
            <person name="Kohler A."/>
            <person name="Grigoriev I.V."/>
            <person name="Martin F.M."/>
            <person name="Hacquard S."/>
        </authorList>
    </citation>
    <scope>NUCLEOTIDE SEQUENCE</scope>
    <source>
        <strain evidence="9">MPI-CAGE-AT-0021</strain>
    </source>
</reference>
<proteinExistence type="inferred from homology"/>
<evidence type="ECO:0000313" key="9">
    <source>
        <dbReference type="EMBL" id="KAH7113508.1"/>
    </source>
</evidence>
<name>A0A9P9I9X0_9HYPO</name>
<feature type="compositionally biased region" description="Basic and acidic residues" evidence="6">
    <location>
        <begin position="330"/>
        <end position="346"/>
    </location>
</feature>
<keyword evidence="10" id="KW-1185">Reference proteome</keyword>
<dbReference type="GO" id="GO:0016020">
    <property type="term" value="C:membrane"/>
    <property type="evidence" value="ECO:0007669"/>
    <property type="project" value="UniProtKB-SubCell"/>
</dbReference>
<evidence type="ECO:0000313" key="10">
    <source>
        <dbReference type="Proteomes" id="UP000717696"/>
    </source>
</evidence>
<dbReference type="AlphaFoldDB" id="A0A9P9I9X0"/>
<comment type="similarity">
    <text evidence="5">Belongs to the SAT4 family.</text>
</comment>
<dbReference type="OrthoDB" id="444631at2759"/>
<keyword evidence="2 7" id="KW-0812">Transmembrane</keyword>
<evidence type="ECO:0000256" key="6">
    <source>
        <dbReference type="SAM" id="MobiDB-lite"/>
    </source>
</evidence>
<evidence type="ECO:0000256" key="1">
    <source>
        <dbReference type="ARBA" id="ARBA00004141"/>
    </source>
</evidence>
<organism evidence="9 10">
    <name type="scientific">Dactylonectria estremocensis</name>
    <dbReference type="NCBI Taxonomy" id="1079267"/>
    <lineage>
        <taxon>Eukaryota</taxon>
        <taxon>Fungi</taxon>
        <taxon>Dikarya</taxon>
        <taxon>Ascomycota</taxon>
        <taxon>Pezizomycotina</taxon>
        <taxon>Sordariomycetes</taxon>
        <taxon>Hypocreomycetidae</taxon>
        <taxon>Hypocreales</taxon>
        <taxon>Nectriaceae</taxon>
        <taxon>Dactylonectria</taxon>
    </lineage>
</organism>
<evidence type="ECO:0000256" key="2">
    <source>
        <dbReference type="ARBA" id="ARBA00022692"/>
    </source>
</evidence>
<dbReference type="PANTHER" id="PTHR33048:SF92">
    <property type="entry name" value="INTEGRAL MEMBRANE PROTEIN"/>
    <property type="match status" value="1"/>
</dbReference>
<evidence type="ECO:0000259" key="8">
    <source>
        <dbReference type="Pfam" id="PF20684"/>
    </source>
</evidence>
<feature type="transmembrane region" description="Helical" evidence="7">
    <location>
        <begin position="95"/>
        <end position="117"/>
    </location>
</feature>